<evidence type="ECO:0000256" key="2">
    <source>
        <dbReference type="ARBA" id="ARBA00022448"/>
    </source>
</evidence>
<evidence type="ECO:0000313" key="9">
    <source>
        <dbReference type="EMBL" id="WCT53810.1"/>
    </source>
</evidence>
<feature type="transmembrane region" description="Helical" evidence="7">
    <location>
        <begin position="164"/>
        <end position="183"/>
    </location>
</feature>
<evidence type="ECO:0000256" key="5">
    <source>
        <dbReference type="ARBA" id="ARBA00022989"/>
    </source>
</evidence>
<dbReference type="KEGG" id="pka:PQ456_11355"/>
<dbReference type="Proteomes" id="UP001220509">
    <property type="component" value="Chromosome"/>
</dbReference>
<keyword evidence="3" id="KW-1003">Cell membrane</keyword>
<dbReference type="InterPro" id="IPR036259">
    <property type="entry name" value="MFS_trans_sf"/>
</dbReference>
<dbReference type="InterPro" id="IPR050189">
    <property type="entry name" value="MFS_Efflux_Transporters"/>
</dbReference>
<feature type="transmembrane region" description="Helical" evidence="7">
    <location>
        <begin position="73"/>
        <end position="91"/>
    </location>
</feature>
<evidence type="ECO:0000313" key="10">
    <source>
        <dbReference type="Proteomes" id="UP001220509"/>
    </source>
</evidence>
<name>A0AAX3LV96_9BACL</name>
<evidence type="ECO:0000259" key="8">
    <source>
        <dbReference type="PROSITE" id="PS50850"/>
    </source>
</evidence>
<dbReference type="Gene3D" id="1.20.1250.20">
    <property type="entry name" value="MFS general substrate transporter like domains"/>
    <property type="match status" value="1"/>
</dbReference>
<dbReference type="SUPFAM" id="SSF103473">
    <property type="entry name" value="MFS general substrate transporter"/>
    <property type="match status" value="1"/>
</dbReference>
<evidence type="ECO:0000256" key="3">
    <source>
        <dbReference type="ARBA" id="ARBA00022475"/>
    </source>
</evidence>
<feature type="transmembrane region" description="Helical" evidence="7">
    <location>
        <begin position="103"/>
        <end position="124"/>
    </location>
</feature>
<keyword evidence="2" id="KW-0813">Transport</keyword>
<dbReference type="GO" id="GO:0005886">
    <property type="term" value="C:plasma membrane"/>
    <property type="evidence" value="ECO:0007669"/>
    <property type="project" value="UniProtKB-SubCell"/>
</dbReference>
<dbReference type="RefSeq" id="WP_273612372.1">
    <property type="nucleotide sequence ID" value="NZ_CP117416.1"/>
</dbReference>
<organism evidence="9 10">
    <name type="scientific">Paenibacillus kyungheensis</name>
    <dbReference type="NCBI Taxonomy" id="1452732"/>
    <lineage>
        <taxon>Bacteria</taxon>
        <taxon>Bacillati</taxon>
        <taxon>Bacillota</taxon>
        <taxon>Bacilli</taxon>
        <taxon>Bacillales</taxon>
        <taxon>Paenibacillaceae</taxon>
        <taxon>Paenibacillus</taxon>
    </lineage>
</organism>
<dbReference type="GO" id="GO:0022857">
    <property type="term" value="F:transmembrane transporter activity"/>
    <property type="evidence" value="ECO:0007669"/>
    <property type="project" value="InterPro"/>
</dbReference>
<keyword evidence="4 7" id="KW-0812">Transmembrane</keyword>
<feature type="transmembrane region" description="Helical" evidence="7">
    <location>
        <begin position="136"/>
        <end position="158"/>
    </location>
</feature>
<keyword evidence="10" id="KW-1185">Reference proteome</keyword>
<evidence type="ECO:0000256" key="6">
    <source>
        <dbReference type="ARBA" id="ARBA00023136"/>
    </source>
</evidence>
<protein>
    <submittedName>
        <fullName evidence="9">MFS transporter</fullName>
    </submittedName>
</protein>
<dbReference type="CDD" id="cd17324">
    <property type="entry name" value="MFS_NepI_like"/>
    <property type="match status" value="1"/>
</dbReference>
<accession>A0AAX3LV96</accession>
<dbReference type="PANTHER" id="PTHR43124:SF3">
    <property type="entry name" value="CHLORAMPHENICOL EFFLUX PUMP RV0191"/>
    <property type="match status" value="1"/>
</dbReference>
<feature type="transmembrane region" description="Helical" evidence="7">
    <location>
        <begin position="7"/>
        <end position="34"/>
    </location>
</feature>
<evidence type="ECO:0000256" key="1">
    <source>
        <dbReference type="ARBA" id="ARBA00004651"/>
    </source>
</evidence>
<feature type="transmembrane region" description="Helical" evidence="7">
    <location>
        <begin position="46"/>
        <end position="66"/>
    </location>
</feature>
<keyword evidence="6 7" id="KW-0472">Membrane</keyword>
<feature type="transmembrane region" description="Helical" evidence="7">
    <location>
        <begin position="238"/>
        <end position="258"/>
    </location>
</feature>
<dbReference type="InterPro" id="IPR020846">
    <property type="entry name" value="MFS_dom"/>
</dbReference>
<feature type="domain" description="Major facilitator superfamily (MFS) profile" evidence="8">
    <location>
        <begin position="8"/>
        <end position="382"/>
    </location>
</feature>
<dbReference type="Pfam" id="PF07690">
    <property type="entry name" value="MFS_1"/>
    <property type="match status" value="1"/>
</dbReference>
<feature type="transmembrane region" description="Helical" evidence="7">
    <location>
        <begin position="294"/>
        <end position="319"/>
    </location>
</feature>
<feature type="transmembrane region" description="Helical" evidence="7">
    <location>
        <begin position="204"/>
        <end position="226"/>
    </location>
</feature>
<feature type="transmembrane region" description="Helical" evidence="7">
    <location>
        <begin position="331"/>
        <end position="353"/>
    </location>
</feature>
<keyword evidence="5 7" id="KW-1133">Transmembrane helix</keyword>
<dbReference type="PROSITE" id="PS50850">
    <property type="entry name" value="MFS"/>
    <property type="match status" value="1"/>
</dbReference>
<reference evidence="9 10" key="1">
    <citation type="submission" date="2023-02" db="EMBL/GenBank/DDBJ databases">
        <title>Genome sequence of Paenibacillus kyungheensis KACC 18744.</title>
        <authorList>
            <person name="Kim S."/>
            <person name="Heo J."/>
            <person name="Kwon S.-W."/>
        </authorList>
    </citation>
    <scope>NUCLEOTIDE SEQUENCE [LARGE SCALE GENOMIC DNA]</scope>
    <source>
        <strain evidence="9 10">KACC 18744</strain>
    </source>
</reference>
<gene>
    <name evidence="9" type="ORF">PQ456_11355</name>
</gene>
<dbReference type="EMBL" id="CP117416">
    <property type="protein sequence ID" value="WCT53810.1"/>
    <property type="molecule type" value="Genomic_DNA"/>
</dbReference>
<sequence length="392" mass="41795">MNKGNRLLLIILTIGVFGIINTEMGVIGILPSIAEHFNVSVTKAGLLVSLFALIVAISGPTMPLLFSAINRKYVMLLVLGVFVISNTMSLLTTDFTVLLIARILPAFFHPIYCSLAFTVAASSVSEQEMPKAVSKVFIGVSAGMVAGVPIVSLINTVFSLQMAMAFFVVINAIIFVATLFFIPSMPVVKKLSYRKQLSVMAKPVLWISIMAVIFLNASIFGVYSYFADYLITVTHMAPSLISATLFIFGGANIIGNIVSGRLLISRTTQTIFGFPLLLGVVYLIMFVAGQSTLAIMMIALVWGILAGGMMANINQYLIATTAPEAPDFANGLFISACNLGTTIGAAGGGLLLAGFNTSYIVFVGILSLIISLVMLLFRNAISKNDKLTAVSL</sequence>
<comment type="subcellular location">
    <subcellularLocation>
        <location evidence="1">Cell membrane</location>
        <topology evidence="1">Multi-pass membrane protein</topology>
    </subcellularLocation>
</comment>
<proteinExistence type="predicted"/>
<dbReference type="AlphaFoldDB" id="A0AAX3LV96"/>
<feature type="transmembrane region" description="Helical" evidence="7">
    <location>
        <begin position="359"/>
        <end position="377"/>
    </location>
</feature>
<dbReference type="InterPro" id="IPR011701">
    <property type="entry name" value="MFS"/>
</dbReference>
<feature type="transmembrane region" description="Helical" evidence="7">
    <location>
        <begin position="270"/>
        <end position="288"/>
    </location>
</feature>
<evidence type="ECO:0000256" key="7">
    <source>
        <dbReference type="SAM" id="Phobius"/>
    </source>
</evidence>
<evidence type="ECO:0000256" key="4">
    <source>
        <dbReference type="ARBA" id="ARBA00022692"/>
    </source>
</evidence>
<dbReference type="PANTHER" id="PTHR43124">
    <property type="entry name" value="PURINE EFFLUX PUMP PBUE"/>
    <property type="match status" value="1"/>
</dbReference>